<protein>
    <submittedName>
        <fullName evidence="1">Uncharacterized protein</fullName>
    </submittedName>
</protein>
<evidence type="ECO:0000313" key="1">
    <source>
        <dbReference type="EMBL" id="CAJ1943943.1"/>
    </source>
</evidence>
<keyword evidence="2" id="KW-1185">Reference proteome</keyword>
<gene>
    <name evidence="1" type="ORF">CYCCA115_LOCUS8667</name>
</gene>
<dbReference type="AlphaFoldDB" id="A0AAD2CRN3"/>
<comment type="caution">
    <text evidence="1">The sequence shown here is derived from an EMBL/GenBank/DDBJ whole genome shotgun (WGS) entry which is preliminary data.</text>
</comment>
<proteinExistence type="predicted"/>
<name>A0AAD2CRN3_9STRA</name>
<accession>A0AAD2CRN3</accession>
<organism evidence="1 2">
    <name type="scientific">Cylindrotheca closterium</name>
    <dbReference type="NCBI Taxonomy" id="2856"/>
    <lineage>
        <taxon>Eukaryota</taxon>
        <taxon>Sar</taxon>
        <taxon>Stramenopiles</taxon>
        <taxon>Ochrophyta</taxon>
        <taxon>Bacillariophyta</taxon>
        <taxon>Bacillariophyceae</taxon>
        <taxon>Bacillariophycidae</taxon>
        <taxon>Bacillariales</taxon>
        <taxon>Bacillariaceae</taxon>
        <taxon>Cylindrotheca</taxon>
    </lineage>
</organism>
<reference evidence="1" key="1">
    <citation type="submission" date="2023-08" db="EMBL/GenBank/DDBJ databases">
        <authorList>
            <person name="Audoor S."/>
            <person name="Bilcke G."/>
        </authorList>
    </citation>
    <scope>NUCLEOTIDE SEQUENCE</scope>
</reference>
<evidence type="ECO:0000313" key="2">
    <source>
        <dbReference type="Proteomes" id="UP001295423"/>
    </source>
</evidence>
<sequence>MNLNKLVGKRIFPNARFPLSEVHNKDVCKLAVGSDLVRSKFLNDLKLDKVPSDSLVVNLLEKDTGATVGYRSCGC</sequence>
<dbReference type="Proteomes" id="UP001295423">
    <property type="component" value="Unassembled WGS sequence"/>
</dbReference>
<dbReference type="EMBL" id="CAKOGP040001169">
    <property type="protein sequence ID" value="CAJ1943943.1"/>
    <property type="molecule type" value="Genomic_DNA"/>
</dbReference>